<feature type="compositionally biased region" description="Gly residues" evidence="1">
    <location>
        <begin position="78"/>
        <end position="90"/>
    </location>
</feature>
<protein>
    <submittedName>
        <fullName evidence="2">Uncharacterized protein</fullName>
    </submittedName>
</protein>
<dbReference type="AlphaFoldDB" id="A0AAD7TBY3"/>
<name>A0AAD7TBY3_9TELE</name>
<evidence type="ECO:0000256" key="1">
    <source>
        <dbReference type="SAM" id="MobiDB-lite"/>
    </source>
</evidence>
<proteinExistence type="predicted"/>
<feature type="region of interest" description="Disordered" evidence="1">
    <location>
        <begin position="65"/>
        <end position="90"/>
    </location>
</feature>
<comment type="caution">
    <text evidence="2">The sequence shown here is derived from an EMBL/GenBank/DDBJ whole genome shotgun (WGS) entry which is preliminary data.</text>
</comment>
<organism evidence="2 3">
    <name type="scientific">Aldrovandia affinis</name>
    <dbReference type="NCBI Taxonomy" id="143900"/>
    <lineage>
        <taxon>Eukaryota</taxon>
        <taxon>Metazoa</taxon>
        <taxon>Chordata</taxon>
        <taxon>Craniata</taxon>
        <taxon>Vertebrata</taxon>
        <taxon>Euteleostomi</taxon>
        <taxon>Actinopterygii</taxon>
        <taxon>Neopterygii</taxon>
        <taxon>Teleostei</taxon>
        <taxon>Notacanthiformes</taxon>
        <taxon>Halosauridae</taxon>
        <taxon>Aldrovandia</taxon>
    </lineage>
</organism>
<evidence type="ECO:0000313" key="2">
    <source>
        <dbReference type="EMBL" id="KAJ8417983.1"/>
    </source>
</evidence>
<accession>A0AAD7TBY3</accession>
<feature type="region of interest" description="Disordered" evidence="1">
    <location>
        <begin position="1"/>
        <end position="46"/>
    </location>
</feature>
<evidence type="ECO:0000313" key="3">
    <source>
        <dbReference type="Proteomes" id="UP001221898"/>
    </source>
</evidence>
<gene>
    <name evidence="2" type="ORF">AAFF_G00136920</name>
</gene>
<sequence length="90" mass="9741">MKLRAVLERTASGERTAEETGARQVRLPPRLKQEPEPSGNGECEAGMEMTTSPLYRIHHRARRGSPPLSLIPCHRLGKTGGAGVTGLGRI</sequence>
<dbReference type="EMBL" id="JAINUG010000002">
    <property type="protein sequence ID" value="KAJ8417983.1"/>
    <property type="molecule type" value="Genomic_DNA"/>
</dbReference>
<feature type="compositionally biased region" description="Basic and acidic residues" evidence="1">
    <location>
        <begin position="1"/>
        <end position="21"/>
    </location>
</feature>
<keyword evidence="3" id="KW-1185">Reference proteome</keyword>
<reference evidence="2" key="1">
    <citation type="journal article" date="2023" name="Science">
        <title>Genome structures resolve the early diversification of teleost fishes.</title>
        <authorList>
            <person name="Parey E."/>
            <person name="Louis A."/>
            <person name="Montfort J."/>
            <person name="Bouchez O."/>
            <person name="Roques C."/>
            <person name="Iampietro C."/>
            <person name="Lluch J."/>
            <person name="Castinel A."/>
            <person name="Donnadieu C."/>
            <person name="Desvignes T."/>
            <person name="Floi Bucao C."/>
            <person name="Jouanno E."/>
            <person name="Wen M."/>
            <person name="Mejri S."/>
            <person name="Dirks R."/>
            <person name="Jansen H."/>
            <person name="Henkel C."/>
            <person name="Chen W.J."/>
            <person name="Zahm M."/>
            <person name="Cabau C."/>
            <person name="Klopp C."/>
            <person name="Thompson A.W."/>
            <person name="Robinson-Rechavi M."/>
            <person name="Braasch I."/>
            <person name="Lecointre G."/>
            <person name="Bobe J."/>
            <person name="Postlethwait J.H."/>
            <person name="Berthelot C."/>
            <person name="Roest Crollius H."/>
            <person name="Guiguen Y."/>
        </authorList>
    </citation>
    <scope>NUCLEOTIDE SEQUENCE</scope>
    <source>
        <strain evidence="2">NC1722</strain>
    </source>
</reference>
<dbReference type="Proteomes" id="UP001221898">
    <property type="component" value="Unassembled WGS sequence"/>
</dbReference>